<organism evidence="1 2">
    <name type="scientific">Tanacetum coccineum</name>
    <dbReference type="NCBI Taxonomy" id="301880"/>
    <lineage>
        <taxon>Eukaryota</taxon>
        <taxon>Viridiplantae</taxon>
        <taxon>Streptophyta</taxon>
        <taxon>Embryophyta</taxon>
        <taxon>Tracheophyta</taxon>
        <taxon>Spermatophyta</taxon>
        <taxon>Magnoliopsida</taxon>
        <taxon>eudicotyledons</taxon>
        <taxon>Gunneridae</taxon>
        <taxon>Pentapetalae</taxon>
        <taxon>asterids</taxon>
        <taxon>campanulids</taxon>
        <taxon>Asterales</taxon>
        <taxon>Asteraceae</taxon>
        <taxon>Asteroideae</taxon>
        <taxon>Anthemideae</taxon>
        <taxon>Anthemidinae</taxon>
        <taxon>Tanacetum</taxon>
    </lineage>
</organism>
<comment type="caution">
    <text evidence="1">The sequence shown here is derived from an EMBL/GenBank/DDBJ whole genome shotgun (WGS) entry which is preliminary data.</text>
</comment>
<reference evidence="1" key="2">
    <citation type="submission" date="2022-01" db="EMBL/GenBank/DDBJ databases">
        <authorList>
            <person name="Yamashiro T."/>
            <person name="Shiraishi A."/>
            <person name="Satake H."/>
            <person name="Nakayama K."/>
        </authorList>
    </citation>
    <scope>NUCLEOTIDE SEQUENCE</scope>
</reference>
<evidence type="ECO:0000313" key="2">
    <source>
        <dbReference type="Proteomes" id="UP001151760"/>
    </source>
</evidence>
<evidence type="ECO:0000313" key="1">
    <source>
        <dbReference type="EMBL" id="GJS97769.1"/>
    </source>
</evidence>
<protein>
    <submittedName>
        <fullName evidence="1">Uncharacterized protein</fullName>
    </submittedName>
</protein>
<dbReference type="EMBL" id="BQNB010011989">
    <property type="protein sequence ID" value="GJS97769.1"/>
    <property type="molecule type" value="Genomic_DNA"/>
</dbReference>
<reference evidence="1" key="1">
    <citation type="journal article" date="2022" name="Int. J. Mol. Sci.">
        <title>Draft Genome of Tanacetum Coccineum: Genomic Comparison of Closely Related Tanacetum-Family Plants.</title>
        <authorList>
            <person name="Yamashiro T."/>
            <person name="Shiraishi A."/>
            <person name="Nakayama K."/>
            <person name="Satake H."/>
        </authorList>
    </citation>
    <scope>NUCLEOTIDE SEQUENCE</scope>
</reference>
<gene>
    <name evidence="1" type="ORF">Tco_0804737</name>
</gene>
<name>A0ABQ5A555_9ASTR</name>
<proteinExistence type="predicted"/>
<accession>A0ABQ5A555</accession>
<sequence>MDATVGVDWGECRITFDKRKGVGVVKKDLGCVEQLRNAVKILCVPLFELPFARLRLHADREHTKVLDLEAEISNRKSYF</sequence>
<keyword evidence="2" id="KW-1185">Reference proteome</keyword>
<dbReference type="Proteomes" id="UP001151760">
    <property type="component" value="Unassembled WGS sequence"/>
</dbReference>